<dbReference type="SUPFAM" id="SSF53474">
    <property type="entry name" value="alpha/beta-Hydrolases"/>
    <property type="match status" value="1"/>
</dbReference>
<proteinExistence type="predicted"/>
<sequence length="291" mass="32505">MPERHSSKISRVRMGDGASICVKMISEDATSPKPLLVSLHGAPGLSTHREPEASFSFLSKTFRVLVYDARGSGASDHQEPFSHERWVQDLENLRIWAGAETFVLTGASYGTYVALEYAILYPARLQALILRGPWANGKIGPMNALANILVSDRANVDVARQVRAWSGPLRNDHNFKDAVVNLYHSSRLQKTIQPRLHAPPNRPSFKDRLSFIQAHITTPSLRTCHALMCVPTLLVVGRHDYITPVEYSQEIAKSISHARLEIFEYSGHSPPSDEPAKFEEIVLDFLQTEVL</sequence>
<dbReference type="VEuPathDB" id="FungiDB:Z518_00111"/>
<dbReference type="OrthoDB" id="408373at2759"/>
<name>A0A0D2HEL8_9EURO</name>
<dbReference type="Pfam" id="PF00561">
    <property type="entry name" value="Abhydrolase_1"/>
    <property type="match status" value="1"/>
</dbReference>
<dbReference type="GO" id="GO:0003824">
    <property type="term" value="F:catalytic activity"/>
    <property type="evidence" value="ECO:0007669"/>
    <property type="project" value="InterPro"/>
</dbReference>
<dbReference type="PRINTS" id="PR00111">
    <property type="entry name" value="ABHYDROLASE"/>
</dbReference>
<accession>A0A0D2HEL8</accession>
<dbReference type="InterPro" id="IPR050266">
    <property type="entry name" value="AB_hydrolase_sf"/>
</dbReference>
<dbReference type="Proteomes" id="UP000053617">
    <property type="component" value="Unassembled WGS sequence"/>
</dbReference>
<keyword evidence="3" id="KW-1185">Reference proteome</keyword>
<feature type="domain" description="AB hydrolase-1" evidence="1">
    <location>
        <begin position="34"/>
        <end position="274"/>
    </location>
</feature>
<dbReference type="GO" id="GO:0016020">
    <property type="term" value="C:membrane"/>
    <property type="evidence" value="ECO:0007669"/>
    <property type="project" value="TreeGrafter"/>
</dbReference>
<dbReference type="InterPro" id="IPR000073">
    <property type="entry name" value="AB_hydrolase_1"/>
</dbReference>
<dbReference type="STRING" id="1442369.A0A0D2HEL8"/>
<organism evidence="2 3">
    <name type="scientific">Rhinocladiella mackenziei CBS 650.93</name>
    <dbReference type="NCBI Taxonomy" id="1442369"/>
    <lineage>
        <taxon>Eukaryota</taxon>
        <taxon>Fungi</taxon>
        <taxon>Dikarya</taxon>
        <taxon>Ascomycota</taxon>
        <taxon>Pezizomycotina</taxon>
        <taxon>Eurotiomycetes</taxon>
        <taxon>Chaetothyriomycetidae</taxon>
        <taxon>Chaetothyriales</taxon>
        <taxon>Herpotrichiellaceae</taxon>
        <taxon>Rhinocladiella</taxon>
    </lineage>
</organism>
<evidence type="ECO:0000313" key="3">
    <source>
        <dbReference type="Proteomes" id="UP000053617"/>
    </source>
</evidence>
<evidence type="ECO:0000259" key="1">
    <source>
        <dbReference type="Pfam" id="PF00561"/>
    </source>
</evidence>
<dbReference type="RefSeq" id="XP_013276169.1">
    <property type="nucleotide sequence ID" value="XM_013420715.1"/>
</dbReference>
<dbReference type="Gene3D" id="3.40.50.1820">
    <property type="entry name" value="alpha/beta hydrolase"/>
    <property type="match status" value="1"/>
</dbReference>
<dbReference type="PANTHER" id="PTHR43798:SF33">
    <property type="entry name" value="HYDROLASE, PUTATIVE (AFU_ORTHOLOGUE AFUA_2G14860)-RELATED"/>
    <property type="match status" value="1"/>
</dbReference>
<dbReference type="GeneID" id="25288182"/>
<dbReference type="HOGENOM" id="CLU_020336_50_2_1"/>
<dbReference type="PANTHER" id="PTHR43798">
    <property type="entry name" value="MONOACYLGLYCEROL LIPASE"/>
    <property type="match status" value="1"/>
</dbReference>
<dbReference type="PRINTS" id="PR00412">
    <property type="entry name" value="EPOXHYDRLASE"/>
</dbReference>
<evidence type="ECO:0000313" key="2">
    <source>
        <dbReference type="EMBL" id="KIX09033.1"/>
    </source>
</evidence>
<reference evidence="2 3" key="1">
    <citation type="submission" date="2015-01" db="EMBL/GenBank/DDBJ databases">
        <title>The Genome Sequence of Rhinocladiella mackenzie CBS 650.93.</title>
        <authorList>
            <consortium name="The Broad Institute Genomics Platform"/>
            <person name="Cuomo C."/>
            <person name="de Hoog S."/>
            <person name="Gorbushina A."/>
            <person name="Stielow B."/>
            <person name="Teixiera M."/>
            <person name="Abouelleil A."/>
            <person name="Chapman S.B."/>
            <person name="Priest M."/>
            <person name="Young S.K."/>
            <person name="Wortman J."/>
            <person name="Nusbaum C."/>
            <person name="Birren B."/>
        </authorList>
    </citation>
    <scope>NUCLEOTIDE SEQUENCE [LARGE SCALE GENOMIC DNA]</scope>
    <source>
        <strain evidence="2 3">CBS 650.93</strain>
    </source>
</reference>
<protein>
    <recommendedName>
        <fullName evidence="1">AB hydrolase-1 domain-containing protein</fullName>
    </recommendedName>
</protein>
<dbReference type="InterPro" id="IPR029058">
    <property type="entry name" value="AB_hydrolase_fold"/>
</dbReference>
<dbReference type="EMBL" id="KN847475">
    <property type="protein sequence ID" value="KIX09033.1"/>
    <property type="molecule type" value="Genomic_DNA"/>
</dbReference>
<dbReference type="InterPro" id="IPR000639">
    <property type="entry name" value="Epox_hydrolase-like"/>
</dbReference>
<dbReference type="AlphaFoldDB" id="A0A0D2HEL8"/>
<gene>
    <name evidence="2" type="ORF">Z518_00111</name>
</gene>